<reference evidence="2" key="2">
    <citation type="submission" date="2014-06" db="EMBL/GenBank/DDBJ databases">
        <authorList>
            <person name="Hu T."/>
            <person name="Eisen M.B."/>
            <person name="Thornton K.R."/>
            <person name="Andolfatto P."/>
        </authorList>
    </citation>
    <scope>NUCLEOTIDE SEQUENCE</scope>
    <source>
        <strain evidence="2">W501</strain>
    </source>
</reference>
<dbReference type="AlphaFoldDB" id="A0A0J9RFZ4"/>
<name>A0A0J9RFZ4_DROSI</name>
<reference evidence="2" key="3">
    <citation type="submission" date="2015-04" db="EMBL/GenBank/DDBJ databases">
        <authorList>
            <consortium name="FlyBase"/>
        </authorList>
    </citation>
    <scope>NUCLEOTIDE SEQUENCE</scope>
    <source>
        <strain evidence="2">W501</strain>
    </source>
</reference>
<protein>
    <submittedName>
        <fullName evidence="2">Uncharacterized protein</fullName>
    </submittedName>
</protein>
<accession>A0A0J9RFZ4</accession>
<evidence type="ECO:0000313" key="2">
    <source>
        <dbReference type="EMBL" id="KMY94882.1"/>
    </source>
</evidence>
<feature type="region of interest" description="Disordered" evidence="1">
    <location>
        <begin position="1"/>
        <end position="20"/>
    </location>
</feature>
<dbReference type="Proteomes" id="UP000035880">
    <property type="component" value="Chromosome 2R"/>
</dbReference>
<evidence type="ECO:0000256" key="1">
    <source>
        <dbReference type="SAM" id="MobiDB-lite"/>
    </source>
</evidence>
<dbReference type="KEGG" id="dsi:Dsimw501_GD27009"/>
<dbReference type="EMBL" id="CM002911">
    <property type="protein sequence ID" value="KMY94882.1"/>
    <property type="molecule type" value="Genomic_DNA"/>
</dbReference>
<organism evidence="2">
    <name type="scientific">Drosophila simulans</name>
    <name type="common">Fruit fly</name>
    <dbReference type="NCBI Taxonomy" id="7240"/>
    <lineage>
        <taxon>Eukaryota</taxon>
        <taxon>Metazoa</taxon>
        <taxon>Ecdysozoa</taxon>
        <taxon>Arthropoda</taxon>
        <taxon>Hexapoda</taxon>
        <taxon>Insecta</taxon>
        <taxon>Pterygota</taxon>
        <taxon>Neoptera</taxon>
        <taxon>Endopterygota</taxon>
        <taxon>Diptera</taxon>
        <taxon>Brachycera</taxon>
        <taxon>Muscomorpha</taxon>
        <taxon>Ephydroidea</taxon>
        <taxon>Drosophilidae</taxon>
        <taxon>Drosophila</taxon>
        <taxon>Sophophora</taxon>
    </lineage>
</organism>
<reference evidence="2" key="1">
    <citation type="journal article" date="2013" name="Genome Res.">
        <title>A second-generation assembly of the Drosophila simulans genome provides new insights into patterns of lineage-specific divergence.</title>
        <authorList>
            <person name="Hu T.T."/>
            <person name="Eisen M.B."/>
            <person name="Thornton K.R."/>
            <person name="Andolfatto P."/>
        </authorList>
    </citation>
    <scope>NUCLEOTIDE SEQUENCE [LARGE SCALE GENOMIC DNA]</scope>
    <source>
        <strain evidence="2">W501</strain>
    </source>
</reference>
<sequence length="70" mass="7220">MQSTVIPDRGDTSAEEWSGAEWSTVEWSGAAGAVALCTSAQGGGSEVQPDVFLRNFPSADGISCIFNGLP</sequence>
<gene>
    <name evidence="2" type="primary">Dsim\GD27009</name>
    <name evidence="2" type="ORF">Dsimw501_GD27009</name>
</gene>
<proteinExistence type="predicted"/>